<dbReference type="STRING" id="551995.SAMN05192574_101860"/>
<dbReference type="SUPFAM" id="SSF56281">
    <property type="entry name" value="Metallo-hydrolase/oxidoreductase"/>
    <property type="match status" value="1"/>
</dbReference>
<name>A0A1H8BBQ2_9SPHI</name>
<reference evidence="3" key="1">
    <citation type="submission" date="2016-10" db="EMBL/GenBank/DDBJ databases">
        <authorList>
            <person name="Varghese N."/>
            <person name="Submissions S."/>
        </authorList>
    </citation>
    <scope>NUCLEOTIDE SEQUENCE [LARGE SCALE GENOMIC DNA]</scope>
    <source>
        <strain evidence="3">Gh-48</strain>
    </source>
</reference>
<protein>
    <submittedName>
        <fullName evidence="2">L-ascorbate metabolism protein UlaG, beta-lactamase superfamily</fullName>
    </submittedName>
</protein>
<dbReference type="RefSeq" id="WP_091208040.1">
    <property type="nucleotide sequence ID" value="NZ_FOCL01000001.1"/>
</dbReference>
<feature type="domain" description="Metallo-beta-lactamase" evidence="1">
    <location>
        <begin position="21"/>
        <end position="209"/>
    </location>
</feature>
<dbReference type="EMBL" id="FOCL01000001">
    <property type="protein sequence ID" value="SEM80391.1"/>
    <property type="molecule type" value="Genomic_DNA"/>
</dbReference>
<sequence length="248" mass="27496">MKITKLSWAGLMLESGDTTLYIDPLQNLDVISPFVGVAKFPAFPVPYPKANMANVLITHIHADHYDEQLLKQLLADKGLLWGPEQVRKSAVNISLRASIARLYDTFYVGEFKVTPVPAVDWVGEDQVSYVISDGIHTVFHGGDTNWHGYWWTIAERFGPFDAAFLPVNGVVGSLPGQDLISDMSGTMNPDQAVTAARILKAGYLVPIHYAQFNNPPTYNEFPEVDKTLDQAGLKQHVTIRKLKDGDTI</sequence>
<gene>
    <name evidence="2" type="ORF">SAMN05192574_101860</name>
</gene>
<dbReference type="InterPro" id="IPR001279">
    <property type="entry name" value="Metallo-B-lactamas"/>
</dbReference>
<dbReference type="Gene3D" id="3.60.15.10">
    <property type="entry name" value="Ribonuclease Z/Hydroxyacylglutathione hydrolase-like"/>
    <property type="match status" value="1"/>
</dbReference>
<keyword evidence="3" id="KW-1185">Reference proteome</keyword>
<dbReference type="AlphaFoldDB" id="A0A1H8BBQ2"/>
<accession>A0A1H8BBQ2</accession>
<dbReference type="Proteomes" id="UP000198942">
    <property type="component" value="Unassembled WGS sequence"/>
</dbReference>
<proteinExistence type="predicted"/>
<dbReference type="PANTHER" id="PTHR43546">
    <property type="entry name" value="UPF0173 METAL-DEPENDENT HYDROLASE MJ1163-RELATED"/>
    <property type="match status" value="1"/>
</dbReference>
<dbReference type="PANTHER" id="PTHR43546:SF3">
    <property type="entry name" value="UPF0173 METAL-DEPENDENT HYDROLASE MJ1163"/>
    <property type="match status" value="1"/>
</dbReference>
<dbReference type="OrthoDB" id="9805728at2"/>
<evidence type="ECO:0000313" key="3">
    <source>
        <dbReference type="Proteomes" id="UP000198942"/>
    </source>
</evidence>
<evidence type="ECO:0000259" key="1">
    <source>
        <dbReference type="Pfam" id="PF12706"/>
    </source>
</evidence>
<dbReference type="InterPro" id="IPR050114">
    <property type="entry name" value="UPF0173_UPF0282_UlaG_hydrolase"/>
</dbReference>
<organism evidence="2 3">
    <name type="scientific">Mucilaginibacter gossypiicola</name>
    <dbReference type="NCBI Taxonomy" id="551995"/>
    <lineage>
        <taxon>Bacteria</taxon>
        <taxon>Pseudomonadati</taxon>
        <taxon>Bacteroidota</taxon>
        <taxon>Sphingobacteriia</taxon>
        <taxon>Sphingobacteriales</taxon>
        <taxon>Sphingobacteriaceae</taxon>
        <taxon>Mucilaginibacter</taxon>
    </lineage>
</organism>
<dbReference type="Pfam" id="PF12706">
    <property type="entry name" value="Lactamase_B_2"/>
    <property type="match status" value="1"/>
</dbReference>
<evidence type="ECO:0000313" key="2">
    <source>
        <dbReference type="EMBL" id="SEM80391.1"/>
    </source>
</evidence>
<dbReference type="InterPro" id="IPR036866">
    <property type="entry name" value="RibonucZ/Hydroxyglut_hydro"/>
</dbReference>